<proteinExistence type="predicted"/>
<accession>A0ABW5FJ10</accession>
<dbReference type="Proteomes" id="UP001597448">
    <property type="component" value="Unassembled WGS sequence"/>
</dbReference>
<sequence>MNKKLVISSFLIMFSVVCLSITVYAATTGFSLRVNGIAIKGEAKVIDGVTYVPLRTVIEGMEGSYHVMPESNTISILRRDISMYGGYTESNPLHSGSKAYFEMNENFNKFIGSVSIEETSKGKDALKVFQEKKEPAPSGYSYVLIKVNLHILASEKPGALLSMNNYRFEYIDSVTLKRTPSFMFPKYSPSVSEGKPFNGWVGFLIPEGHESGMIVLSSTDDRQNALWMKVE</sequence>
<comment type="caution">
    <text evidence="1">The sequence shown here is derived from an EMBL/GenBank/DDBJ whole genome shotgun (WGS) entry which is preliminary data.</text>
</comment>
<gene>
    <name evidence="1" type="ORF">ACFSX3_27880</name>
</gene>
<name>A0ABW5FJ10_9BACL</name>
<dbReference type="RefSeq" id="WP_209992527.1">
    <property type="nucleotide sequence ID" value="NZ_JBHUKY010000077.1"/>
</dbReference>
<reference evidence="2" key="1">
    <citation type="journal article" date="2019" name="Int. J. Syst. Evol. Microbiol.">
        <title>The Global Catalogue of Microorganisms (GCM) 10K type strain sequencing project: providing services to taxonomists for standard genome sequencing and annotation.</title>
        <authorList>
            <consortium name="The Broad Institute Genomics Platform"/>
            <consortium name="The Broad Institute Genome Sequencing Center for Infectious Disease"/>
            <person name="Wu L."/>
            <person name="Ma J."/>
        </authorList>
    </citation>
    <scope>NUCLEOTIDE SEQUENCE [LARGE SCALE GENOMIC DNA]</scope>
    <source>
        <strain evidence="2">CCM 8725</strain>
    </source>
</reference>
<evidence type="ECO:0008006" key="3">
    <source>
        <dbReference type="Google" id="ProtNLM"/>
    </source>
</evidence>
<organism evidence="1 2">
    <name type="scientific">Paenibacillus rhizoplanae</name>
    <dbReference type="NCBI Taxonomy" id="1917181"/>
    <lineage>
        <taxon>Bacteria</taxon>
        <taxon>Bacillati</taxon>
        <taxon>Bacillota</taxon>
        <taxon>Bacilli</taxon>
        <taxon>Bacillales</taxon>
        <taxon>Paenibacillaceae</taxon>
        <taxon>Paenibacillus</taxon>
    </lineage>
</organism>
<keyword evidence="2" id="KW-1185">Reference proteome</keyword>
<dbReference type="EMBL" id="JBHUKY010000077">
    <property type="protein sequence ID" value="MFD2413692.1"/>
    <property type="molecule type" value="Genomic_DNA"/>
</dbReference>
<protein>
    <recommendedName>
        <fullName evidence="3">Copper amine oxidase-like N-terminal domain-containing protein</fullName>
    </recommendedName>
</protein>
<evidence type="ECO:0000313" key="1">
    <source>
        <dbReference type="EMBL" id="MFD2413692.1"/>
    </source>
</evidence>
<evidence type="ECO:0000313" key="2">
    <source>
        <dbReference type="Proteomes" id="UP001597448"/>
    </source>
</evidence>